<dbReference type="PANTHER" id="PTHR47074:SF70">
    <property type="entry name" value="OS07G0513450 PROTEIN"/>
    <property type="match status" value="1"/>
</dbReference>
<evidence type="ECO:0000313" key="1">
    <source>
        <dbReference type="EnsemblPlants" id="LPERR05G12790.1"/>
    </source>
</evidence>
<dbReference type="AlphaFoldDB" id="A0A0D9WGE6"/>
<dbReference type="HOGENOM" id="CLU_2100404_0_0_1"/>
<name>A0A0D9WGE6_9ORYZ</name>
<dbReference type="Proteomes" id="UP000032180">
    <property type="component" value="Chromosome 5"/>
</dbReference>
<proteinExistence type="predicted"/>
<sequence>MEDVRADLAECGSVMEVCQQRRMIQRWEKPMIGTLKVNCDGAFQLESGDGGWGYVIRDADGEVVRAGREDYVSCTMLFRPNWKRAIKDAKQRQVWELRVFAWRQMQSPSNMDWLGG</sequence>
<dbReference type="EnsemblPlants" id="LPERR05G12790.1">
    <property type="protein sequence ID" value="LPERR05G12790.1"/>
    <property type="gene ID" value="LPERR05G12790"/>
</dbReference>
<keyword evidence="2" id="KW-1185">Reference proteome</keyword>
<reference evidence="1" key="3">
    <citation type="submission" date="2015-04" db="UniProtKB">
        <authorList>
            <consortium name="EnsemblPlants"/>
        </authorList>
    </citation>
    <scope>IDENTIFICATION</scope>
</reference>
<accession>A0A0D9WGE6</accession>
<organism evidence="1 2">
    <name type="scientific">Leersia perrieri</name>
    <dbReference type="NCBI Taxonomy" id="77586"/>
    <lineage>
        <taxon>Eukaryota</taxon>
        <taxon>Viridiplantae</taxon>
        <taxon>Streptophyta</taxon>
        <taxon>Embryophyta</taxon>
        <taxon>Tracheophyta</taxon>
        <taxon>Spermatophyta</taxon>
        <taxon>Magnoliopsida</taxon>
        <taxon>Liliopsida</taxon>
        <taxon>Poales</taxon>
        <taxon>Poaceae</taxon>
        <taxon>BOP clade</taxon>
        <taxon>Oryzoideae</taxon>
        <taxon>Oryzeae</taxon>
        <taxon>Oryzinae</taxon>
        <taxon>Leersia</taxon>
    </lineage>
</organism>
<dbReference type="InterPro" id="IPR012337">
    <property type="entry name" value="RNaseH-like_sf"/>
</dbReference>
<dbReference type="PANTHER" id="PTHR47074">
    <property type="entry name" value="BNAC02G40300D PROTEIN"/>
    <property type="match status" value="1"/>
</dbReference>
<dbReference type="Gramene" id="LPERR05G12790.1">
    <property type="protein sequence ID" value="LPERR05G12790.1"/>
    <property type="gene ID" value="LPERR05G12790"/>
</dbReference>
<evidence type="ECO:0000313" key="2">
    <source>
        <dbReference type="Proteomes" id="UP000032180"/>
    </source>
</evidence>
<reference evidence="2" key="2">
    <citation type="submission" date="2013-12" db="EMBL/GenBank/DDBJ databases">
        <authorList>
            <person name="Yu Y."/>
            <person name="Lee S."/>
            <person name="de Baynast K."/>
            <person name="Wissotski M."/>
            <person name="Liu L."/>
            <person name="Talag J."/>
            <person name="Goicoechea J."/>
            <person name="Angelova A."/>
            <person name="Jetty R."/>
            <person name="Kudrna D."/>
            <person name="Golser W."/>
            <person name="Rivera L."/>
            <person name="Zhang J."/>
            <person name="Wing R."/>
        </authorList>
    </citation>
    <scope>NUCLEOTIDE SEQUENCE</scope>
</reference>
<dbReference type="InterPro" id="IPR052929">
    <property type="entry name" value="RNase_H-like_EbsB-rel"/>
</dbReference>
<protein>
    <submittedName>
        <fullName evidence="1">Uncharacterized protein</fullName>
    </submittedName>
</protein>
<reference evidence="1 2" key="1">
    <citation type="submission" date="2012-08" db="EMBL/GenBank/DDBJ databases">
        <title>Oryza genome evolution.</title>
        <authorList>
            <person name="Wing R.A."/>
        </authorList>
    </citation>
    <scope>NUCLEOTIDE SEQUENCE</scope>
</reference>
<dbReference type="SUPFAM" id="SSF53098">
    <property type="entry name" value="Ribonuclease H-like"/>
    <property type="match status" value="1"/>
</dbReference>